<reference evidence="2" key="1">
    <citation type="journal article" date="2022" name="Mol. Ecol. Resour.">
        <title>The genomes of chicory, endive, great burdock and yacon provide insights into Asteraceae palaeo-polyploidization history and plant inulin production.</title>
        <authorList>
            <person name="Fan W."/>
            <person name="Wang S."/>
            <person name="Wang H."/>
            <person name="Wang A."/>
            <person name="Jiang F."/>
            <person name="Liu H."/>
            <person name="Zhao H."/>
            <person name="Xu D."/>
            <person name="Zhang Y."/>
        </authorList>
    </citation>
    <scope>NUCLEOTIDE SEQUENCE [LARGE SCALE GENOMIC DNA]</scope>
    <source>
        <strain evidence="2">cv. Yunnan</strain>
    </source>
</reference>
<gene>
    <name evidence="1" type="ORF">L1987_21224</name>
</gene>
<evidence type="ECO:0000313" key="1">
    <source>
        <dbReference type="EMBL" id="KAI3811500.1"/>
    </source>
</evidence>
<keyword evidence="2" id="KW-1185">Reference proteome</keyword>
<dbReference type="Proteomes" id="UP001056120">
    <property type="component" value="Linkage Group LG07"/>
</dbReference>
<evidence type="ECO:0000313" key="2">
    <source>
        <dbReference type="Proteomes" id="UP001056120"/>
    </source>
</evidence>
<protein>
    <submittedName>
        <fullName evidence="1">Uncharacterized protein</fullName>
    </submittedName>
</protein>
<organism evidence="1 2">
    <name type="scientific">Smallanthus sonchifolius</name>
    <dbReference type="NCBI Taxonomy" id="185202"/>
    <lineage>
        <taxon>Eukaryota</taxon>
        <taxon>Viridiplantae</taxon>
        <taxon>Streptophyta</taxon>
        <taxon>Embryophyta</taxon>
        <taxon>Tracheophyta</taxon>
        <taxon>Spermatophyta</taxon>
        <taxon>Magnoliopsida</taxon>
        <taxon>eudicotyledons</taxon>
        <taxon>Gunneridae</taxon>
        <taxon>Pentapetalae</taxon>
        <taxon>asterids</taxon>
        <taxon>campanulids</taxon>
        <taxon>Asterales</taxon>
        <taxon>Asteraceae</taxon>
        <taxon>Asteroideae</taxon>
        <taxon>Heliantheae alliance</taxon>
        <taxon>Millerieae</taxon>
        <taxon>Smallanthus</taxon>
    </lineage>
</organism>
<dbReference type="EMBL" id="CM042024">
    <property type="protein sequence ID" value="KAI3811500.1"/>
    <property type="molecule type" value="Genomic_DNA"/>
</dbReference>
<accession>A0ACB9IU16</accession>
<reference evidence="1 2" key="2">
    <citation type="journal article" date="2022" name="Mol. Ecol. Resour.">
        <title>The genomes of chicory, endive, great burdock and yacon provide insights into Asteraceae paleo-polyploidization history and plant inulin production.</title>
        <authorList>
            <person name="Fan W."/>
            <person name="Wang S."/>
            <person name="Wang H."/>
            <person name="Wang A."/>
            <person name="Jiang F."/>
            <person name="Liu H."/>
            <person name="Zhao H."/>
            <person name="Xu D."/>
            <person name="Zhang Y."/>
        </authorList>
    </citation>
    <scope>NUCLEOTIDE SEQUENCE [LARGE SCALE GENOMIC DNA]</scope>
    <source>
        <strain evidence="2">cv. Yunnan</strain>
        <tissue evidence="1">Leaves</tissue>
    </source>
</reference>
<name>A0ACB9IU16_9ASTR</name>
<proteinExistence type="predicted"/>
<comment type="caution">
    <text evidence="1">The sequence shown here is derived from an EMBL/GenBank/DDBJ whole genome shotgun (WGS) entry which is preliminary data.</text>
</comment>
<sequence length="144" mass="16339">MFMEEWNSGGVEMDVPTIGGVGMEVPAISGVRGGHILRMWKLKIAEGGDEEWLTTTNNHVGRQHWEFDTDAGTEEERAHIEKIRNEFKMNRFKFEQSADLLMRMQNVPEDVFSNSYASDDEEDRESSLLLGSIFSTGMMAEESS</sequence>